<comment type="caution">
    <text evidence="1">The sequence shown here is derived from an EMBL/GenBank/DDBJ whole genome shotgun (WGS) entry which is preliminary data.</text>
</comment>
<proteinExistence type="predicted"/>
<dbReference type="EMBL" id="VFSU01000017">
    <property type="protein sequence ID" value="TPE62684.1"/>
    <property type="molecule type" value="Genomic_DNA"/>
</dbReference>
<reference evidence="1 2" key="1">
    <citation type="submission" date="2019-06" db="EMBL/GenBank/DDBJ databases">
        <authorList>
            <person name="Lee I."/>
            <person name="Jang G.I."/>
            <person name="Hwang C.Y."/>
        </authorList>
    </citation>
    <scope>NUCLEOTIDE SEQUENCE [LARGE SCALE GENOMIC DNA]</scope>
    <source>
        <strain evidence="1 2">PAMC 28131</strain>
    </source>
</reference>
<evidence type="ECO:0000313" key="1">
    <source>
        <dbReference type="EMBL" id="TPE62684.1"/>
    </source>
</evidence>
<evidence type="ECO:0008006" key="3">
    <source>
        <dbReference type="Google" id="ProtNLM"/>
    </source>
</evidence>
<name>A0A501XR30_9SPHN</name>
<gene>
    <name evidence="1" type="ORF">FJQ54_05730</name>
</gene>
<dbReference type="Proteomes" id="UP000319897">
    <property type="component" value="Unassembled WGS sequence"/>
</dbReference>
<sequence>MIAAEALSQLKNRLAEALQSPVELGEGDMGGGPGLRMLIHSMAPVPDVSKMTGRHLADQTTSMSWVFLLILKGEAESQLAAIRLVEATAGNIDARPVLGGEGWRADMALEDGPEWARGRGAAIGLRLRVAVA</sequence>
<accession>A0A501XR30</accession>
<organism evidence="1 2">
    <name type="scientific">Sandaracinobacter neustonicus</name>
    <dbReference type="NCBI Taxonomy" id="1715348"/>
    <lineage>
        <taxon>Bacteria</taxon>
        <taxon>Pseudomonadati</taxon>
        <taxon>Pseudomonadota</taxon>
        <taxon>Alphaproteobacteria</taxon>
        <taxon>Sphingomonadales</taxon>
        <taxon>Sphingosinicellaceae</taxon>
        <taxon>Sandaracinobacter</taxon>
    </lineage>
</organism>
<dbReference type="RefSeq" id="WP_140927456.1">
    <property type="nucleotide sequence ID" value="NZ_VFSU01000017.1"/>
</dbReference>
<evidence type="ECO:0000313" key="2">
    <source>
        <dbReference type="Proteomes" id="UP000319897"/>
    </source>
</evidence>
<keyword evidence="2" id="KW-1185">Reference proteome</keyword>
<dbReference type="AlphaFoldDB" id="A0A501XR30"/>
<protein>
    <recommendedName>
        <fullName evidence="3">DUF3168 domain-containing protein</fullName>
    </recommendedName>
</protein>